<gene>
    <name evidence="10" type="ORF">K0504_05590</name>
</gene>
<name>A0ABS7EDU0_9GAMM</name>
<evidence type="ECO:0000259" key="8">
    <source>
        <dbReference type="PROSITE" id="PS50110"/>
    </source>
</evidence>
<dbReference type="PROSITE" id="PS50110">
    <property type="entry name" value="RESPONSE_REGULATORY"/>
    <property type="match status" value="1"/>
</dbReference>
<keyword evidence="1 6" id="KW-0597">Phosphoprotein</keyword>
<keyword evidence="3" id="KW-0805">Transcription regulation</keyword>
<evidence type="ECO:0000256" key="1">
    <source>
        <dbReference type="ARBA" id="ARBA00022553"/>
    </source>
</evidence>
<comment type="caution">
    <text evidence="10">The sequence shown here is derived from an EMBL/GenBank/DDBJ whole genome shotgun (WGS) entry which is preliminary data.</text>
</comment>
<evidence type="ECO:0000259" key="9">
    <source>
        <dbReference type="PROSITE" id="PS51755"/>
    </source>
</evidence>
<dbReference type="PROSITE" id="PS51755">
    <property type="entry name" value="OMPR_PHOB"/>
    <property type="match status" value="1"/>
</dbReference>
<keyword evidence="5" id="KW-0804">Transcription</keyword>
<keyword evidence="2" id="KW-0902">Two-component regulatory system</keyword>
<dbReference type="Gene3D" id="1.10.10.10">
    <property type="entry name" value="Winged helix-like DNA-binding domain superfamily/Winged helix DNA-binding domain"/>
    <property type="match status" value="1"/>
</dbReference>
<dbReference type="Gene3D" id="3.40.50.2300">
    <property type="match status" value="1"/>
</dbReference>
<accession>A0ABS7EDU0</accession>
<dbReference type="EMBL" id="JAHZSS010000004">
    <property type="protein sequence ID" value="MBW8190504.1"/>
    <property type="molecule type" value="Genomic_DNA"/>
</dbReference>
<evidence type="ECO:0000256" key="7">
    <source>
        <dbReference type="PROSITE-ProRule" id="PRU01091"/>
    </source>
</evidence>
<feature type="modified residue" description="4-aspartylphosphate" evidence="6">
    <location>
        <position position="53"/>
    </location>
</feature>
<evidence type="ECO:0000313" key="11">
    <source>
        <dbReference type="Proteomes" id="UP001166251"/>
    </source>
</evidence>
<dbReference type="RefSeq" id="WP_220103188.1">
    <property type="nucleotide sequence ID" value="NZ_JAHZSS010000004.1"/>
</dbReference>
<dbReference type="SMART" id="SM00448">
    <property type="entry name" value="REC"/>
    <property type="match status" value="1"/>
</dbReference>
<dbReference type="InterPro" id="IPR039420">
    <property type="entry name" value="WalR-like"/>
</dbReference>
<organism evidence="10 11">
    <name type="scientific">Neiella holothuriorum</name>
    <dbReference type="NCBI Taxonomy" id="2870530"/>
    <lineage>
        <taxon>Bacteria</taxon>
        <taxon>Pseudomonadati</taxon>
        <taxon>Pseudomonadota</taxon>
        <taxon>Gammaproteobacteria</taxon>
        <taxon>Alteromonadales</taxon>
        <taxon>Echinimonadaceae</taxon>
        <taxon>Neiella</taxon>
    </lineage>
</organism>
<feature type="domain" description="OmpR/PhoB-type" evidence="9">
    <location>
        <begin position="127"/>
        <end position="226"/>
    </location>
</feature>
<dbReference type="CDD" id="cd00383">
    <property type="entry name" value="trans_reg_C"/>
    <property type="match status" value="1"/>
</dbReference>
<dbReference type="SUPFAM" id="SSF52172">
    <property type="entry name" value="CheY-like"/>
    <property type="match status" value="1"/>
</dbReference>
<protein>
    <submittedName>
        <fullName evidence="10">Response regulator transcription factor</fullName>
    </submittedName>
</protein>
<dbReference type="PANTHER" id="PTHR48111">
    <property type="entry name" value="REGULATOR OF RPOS"/>
    <property type="match status" value="1"/>
</dbReference>
<evidence type="ECO:0000256" key="3">
    <source>
        <dbReference type="ARBA" id="ARBA00023015"/>
    </source>
</evidence>
<dbReference type="Gene3D" id="6.10.250.690">
    <property type="match status" value="1"/>
</dbReference>
<keyword evidence="11" id="KW-1185">Reference proteome</keyword>
<dbReference type="InterPro" id="IPR001867">
    <property type="entry name" value="OmpR/PhoB-type_DNA-bd"/>
</dbReference>
<feature type="DNA-binding region" description="OmpR/PhoB-type" evidence="7">
    <location>
        <begin position="127"/>
        <end position="226"/>
    </location>
</feature>
<dbReference type="InterPro" id="IPR001789">
    <property type="entry name" value="Sig_transdc_resp-reg_receiver"/>
</dbReference>
<dbReference type="Pfam" id="PF00486">
    <property type="entry name" value="Trans_reg_C"/>
    <property type="match status" value="1"/>
</dbReference>
<evidence type="ECO:0000256" key="5">
    <source>
        <dbReference type="ARBA" id="ARBA00023163"/>
    </source>
</evidence>
<reference evidence="10" key="1">
    <citation type="submission" date="2021-07" db="EMBL/GenBank/DDBJ databases">
        <title>Neiella marina sp. nov., isolated from the intestinal content of sea cucumber Apostichopus japonicus.</title>
        <authorList>
            <person name="Bai X."/>
        </authorList>
    </citation>
    <scope>NUCLEOTIDE SEQUENCE</scope>
    <source>
        <strain evidence="10">126</strain>
    </source>
</reference>
<dbReference type="Pfam" id="PF00072">
    <property type="entry name" value="Response_reg"/>
    <property type="match status" value="1"/>
</dbReference>
<dbReference type="PANTHER" id="PTHR48111:SF1">
    <property type="entry name" value="TWO-COMPONENT RESPONSE REGULATOR ORR33"/>
    <property type="match status" value="1"/>
</dbReference>
<dbReference type="SMART" id="SM00862">
    <property type="entry name" value="Trans_reg_C"/>
    <property type="match status" value="1"/>
</dbReference>
<dbReference type="CDD" id="cd17574">
    <property type="entry name" value="REC_OmpR"/>
    <property type="match status" value="1"/>
</dbReference>
<dbReference type="InterPro" id="IPR036388">
    <property type="entry name" value="WH-like_DNA-bd_sf"/>
</dbReference>
<evidence type="ECO:0000256" key="6">
    <source>
        <dbReference type="PROSITE-ProRule" id="PRU00169"/>
    </source>
</evidence>
<dbReference type="Proteomes" id="UP001166251">
    <property type="component" value="Unassembled WGS sequence"/>
</dbReference>
<evidence type="ECO:0000256" key="4">
    <source>
        <dbReference type="ARBA" id="ARBA00023125"/>
    </source>
</evidence>
<dbReference type="InterPro" id="IPR011006">
    <property type="entry name" value="CheY-like_superfamily"/>
</dbReference>
<evidence type="ECO:0000313" key="10">
    <source>
        <dbReference type="EMBL" id="MBW8190504.1"/>
    </source>
</evidence>
<keyword evidence="4 7" id="KW-0238">DNA-binding</keyword>
<feature type="domain" description="Response regulatory" evidence="8">
    <location>
        <begin position="4"/>
        <end position="117"/>
    </location>
</feature>
<sequence length="228" mass="24902">MTPNILIVDDKLTVQQLLIDFLSAQGFATLTASNGLEAIEKVKSGKPDLILLDLMMPVMDGSEFIRKFRENYGTPVIVISAKRQESDIVAGFDLGADDYITKPFGMMELLARIKAVLKRANVDFFPDSKIAAGPLTADLVNNAVSCQGQLVDLTKAEFALLAVLLKAKNRSVDKAKISSQLIEQGFSGSESTLKIHIRNVRQKLAPLLDGQAEIESVFGVGYRLKVTF</sequence>
<evidence type="ECO:0000256" key="2">
    <source>
        <dbReference type="ARBA" id="ARBA00023012"/>
    </source>
</evidence>
<proteinExistence type="predicted"/>